<name>A0A2K4ZME5_9FIRM</name>
<dbReference type="RefSeq" id="WP_103241643.1">
    <property type="nucleotide sequence ID" value="NZ_JANJZD010000030.1"/>
</dbReference>
<evidence type="ECO:0000313" key="3">
    <source>
        <dbReference type="Proteomes" id="UP000236311"/>
    </source>
</evidence>
<evidence type="ECO:0000256" key="1">
    <source>
        <dbReference type="SAM" id="MobiDB-lite"/>
    </source>
</evidence>
<organism evidence="2 3">
    <name type="scientific">Acetatifactor muris</name>
    <dbReference type="NCBI Taxonomy" id="879566"/>
    <lineage>
        <taxon>Bacteria</taxon>
        <taxon>Bacillati</taxon>
        <taxon>Bacillota</taxon>
        <taxon>Clostridia</taxon>
        <taxon>Lachnospirales</taxon>
        <taxon>Lachnospiraceae</taxon>
        <taxon>Acetatifactor</taxon>
    </lineage>
</organism>
<sequence>MDNCIENVIEWLRDEKRATLSLSQRRTISRVKQLAEQYPEECQIVAENKDGSLCAHIPVSWIRINPGMELTEEQREKRAETMRENMAKRRL</sequence>
<gene>
    <name evidence="2" type="ORF">AMURIS_04399</name>
</gene>
<evidence type="ECO:0000313" key="2">
    <source>
        <dbReference type="EMBL" id="SOY31654.1"/>
    </source>
</evidence>
<accession>A0A2K4ZME5</accession>
<keyword evidence="3" id="KW-1185">Reference proteome</keyword>
<reference evidence="2 3" key="1">
    <citation type="submission" date="2018-01" db="EMBL/GenBank/DDBJ databases">
        <authorList>
            <person name="Gaut B.S."/>
            <person name="Morton B.R."/>
            <person name="Clegg M.T."/>
            <person name="Duvall M.R."/>
        </authorList>
    </citation>
    <scope>NUCLEOTIDE SEQUENCE [LARGE SCALE GENOMIC DNA]</scope>
    <source>
        <strain evidence="2">GP69</strain>
    </source>
</reference>
<feature type="region of interest" description="Disordered" evidence="1">
    <location>
        <begin position="72"/>
        <end position="91"/>
    </location>
</feature>
<dbReference type="OrthoDB" id="2050080at2"/>
<proteinExistence type="predicted"/>
<protein>
    <submittedName>
        <fullName evidence="2">Uncharacterized protein</fullName>
    </submittedName>
</protein>
<dbReference type="Proteomes" id="UP000236311">
    <property type="component" value="Unassembled WGS sequence"/>
</dbReference>
<dbReference type="AlphaFoldDB" id="A0A2K4ZME5"/>
<dbReference type="EMBL" id="OFSM01000029">
    <property type="protein sequence ID" value="SOY31654.1"/>
    <property type="molecule type" value="Genomic_DNA"/>
</dbReference>